<evidence type="ECO:0000313" key="16">
    <source>
        <dbReference type="Proteomes" id="UP000074108"/>
    </source>
</evidence>
<dbReference type="RefSeq" id="WP_059351299.1">
    <property type="nucleotide sequence ID" value="NZ_LDYG01000031.1"/>
</dbReference>
<evidence type="ECO:0000256" key="5">
    <source>
        <dbReference type="ARBA" id="ARBA00022490"/>
    </source>
</evidence>
<evidence type="ECO:0000256" key="7">
    <source>
        <dbReference type="ARBA" id="ARBA00022603"/>
    </source>
</evidence>
<dbReference type="EMBL" id="LDYG01000031">
    <property type="protein sequence ID" value="KUP06034.1"/>
    <property type="molecule type" value="Genomic_DNA"/>
</dbReference>
<dbReference type="PANTHER" id="PTHR30027">
    <property type="entry name" value="RIBOSOMAL RNA SMALL SUBUNIT METHYLTRANSFERASE E"/>
    <property type="match status" value="1"/>
</dbReference>
<protein>
    <recommendedName>
        <fullName evidence="4 12">Ribosomal RNA small subunit methyltransferase E</fullName>
        <ecNumber evidence="3 12">2.1.1.193</ecNumber>
    </recommendedName>
</protein>
<dbReference type="STRING" id="1150625.Q75_10275"/>
<dbReference type="PIRSF" id="PIRSF015601">
    <property type="entry name" value="MTase_slr0722"/>
    <property type="match status" value="1"/>
</dbReference>
<dbReference type="InterPro" id="IPR046887">
    <property type="entry name" value="RsmE_PUA-like"/>
</dbReference>
<proteinExistence type="inferred from homology"/>
<comment type="function">
    <text evidence="10 12">Specifically methylates the N3 position of the uracil ring of uridine 1498 (m3U1498) in 16S rRNA. Acts on the fully assembled 30S ribosomal subunit.</text>
</comment>
<gene>
    <name evidence="15" type="ORF">Q75_10275</name>
</gene>
<evidence type="ECO:0000256" key="1">
    <source>
        <dbReference type="ARBA" id="ARBA00004496"/>
    </source>
</evidence>
<dbReference type="OrthoDB" id="9815641at2"/>
<keyword evidence="6 12" id="KW-0698">rRNA processing</keyword>
<keyword evidence="5 12" id="KW-0963">Cytoplasm</keyword>
<dbReference type="PATRIC" id="fig|1150625.3.peg.2190"/>
<evidence type="ECO:0000256" key="8">
    <source>
        <dbReference type="ARBA" id="ARBA00022679"/>
    </source>
</evidence>
<dbReference type="InterPro" id="IPR006700">
    <property type="entry name" value="RsmE"/>
</dbReference>
<dbReference type="Proteomes" id="UP000074108">
    <property type="component" value="Unassembled WGS sequence"/>
</dbReference>
<feature type="domain" description="Ribosomal RNA small subunit methyltransferase E PUA-like" evidence="14">
    <location>
        <begin position="17"/>
        <end position="62"/>
    </location>
</feature>
<sequence length="248" mass="28223">MQRYFLQTDSNERVSVKGDDFHHMIRVMRMKEGDSFLSVFQDNKSAICKIEEISNDSLTASVVEWELNSTEMPVRITIVSGLPKGDKLESIIQKGTELGATEFIPFKATRSIVKWDDKKAHKKIERFEKIAKEAAEQSHRRTIPFISEPKTLKQILQTVPSNAVKLVAFEEEAKQGESSQFKEELQKVQNGDHIMMIFGPEGGLTEEEVHELKNHDFISCGLGPRILRTETAPLYALAAISYELELKR</sequence>
<dbReference type="Pfam" id="PF20260">
    <property type="entry name" value="PUA_4"/>
    <property type="match status" value="1"/>
</dbReference>
<evidence type="ECO:0000259" key="13">
    <source>
        <dbReference type="Pfam" id="PF04452"/>
    </source>
</evidence>
<dbReference type="GO" id="GO:0005737">
    <property type="term" value="C:cytoplasm"/>
    <property type="evidence" value="ECO:0007669"/>
    <property type="project" value="UniProtKB-SubCell"/>
</dbReference>
<evidence type="ECO:0000256" key="2">
    <source>
        <dbReference type="ARBA" id="ARBA00005528"/>
    </source>
</evidence>
<keyword evidence="9 12" id="KW-0949">S-adenosyl-L-methionine</keyword>
<evidence type="ECO:0000256" key="3">
    <source>
        <dbReference type="ARBA" id="ARBA00012328"/>
    </source>
</evidence>
<dbReference type="Gene3D" id="3.40.1280.10">
    <property type="match status" value="1"/>
</dbReference>
<dbReference type="EC" id="2.1.1.193" evidence="3 12"/>
<evidence type="ECO:0000313" key="15">
    <source>
        <dbReference type="EMBL" id="KUP06034.1"/>
    </source>
</evidence>
<dbReference type="SUPFAM" id="SSF88697">
    <property type="entry name" value="PUA domain-like"/>
    <property type="match status" value="1"/>
</dbReference>
<dbReference type="InterPro" id="IPR029028">
    <property type="entry name" value="Alpha/beta_knot_MTases"/>
</dbReference>
<comment type="similarity">
    <text evidence="2 12">Belongs to the RNA methyltransferase RsmE family.</text>
</comment>
<keyword evidence="8 12" id="KW-0808">Transferase</keyword>
<reference evidence="15 16" key="1">
    <citation type="journal article" date="2016" name="Front. Microbiol.">
        <title>Microevolution Analysis of Bacillus coahuilensis Unveils Differences in Phosphorus Acquisition Strategies and Their Regulation.</title>
        <authorList>
            <person name="Gomez-Lunar Z."/>
            <person name="Hernandez-Gonzalez I."/>
            <person name="Rodriguez-Torres M.D."/>
            <person name="Souza V."/>
            <person name="Olmedo-Alvarez G."/>
        </authorList>
    </citation>
    <scope>NUCLEOTIDE SEQUENCE [LARGE SCALE GENOMIC DNA]</scope>
    <source>
        <strain evidence="16">p1.1.43</strain>
    </source>
</reference>
<evidence type="ECO:0000256" key="6">
    <source>
        <dbReference type="ARBA" id="ARBA00022552"/>
    </source>
</evidence>
<feature type="domain" description="Ribosomal RNA small subunit methyltransferase E methyltransferase" evidence="13">
    <location>
        <begin position="71"/>
        <end position="241"/>
    </location>
</feature>
<keyword evidence="16" id="KW-1185">Reference proteome</keyword>
<organism evidence="15 16">
    <name type="scientific">Bacillus coahuilensis p1.1.43</name>
    <dbReference type="NCBI Taxonomy" id="1150625"/>
    <lineage>
        <taxon>Bacteria</taxon>
        <taxon>Bacillati</taxon>
        <taxon>Bacillota</taxon>
        <taxon>Bacilli</taxon>
        <taxon>Bacillales</taxon>
        <taxon>Bacillaceae</taxon>
        <taxon>Bacillus</taxon>
    </lineage>
</organism>
<dbReference type="InterPro" id="IPR015947">
    <property type="entry name" value="PUA-like_sf"/>
</dbReference>
<comment type="subcellular location">
    <subcellularLocation>
        <location evidence="1 12">Cytoplasm</location>
    </subcellularLocation>
</comment>
<evidence type="ECO:0000256" key="10">
    <source>
        <dbReference type="ARBA" id="ARBA00025699"/>
    </source>
</evidence>
<dbReference type="Gene3D" id="2.40.240.20">
    <property type="entry name" value="Hypothetical PUA domain-like, domain 1"/>
    <property type="match status" value="1"/>
</dbReference>
<evidence type="ECO:0000259" key="14">
    <source>
        <dbReference type="Pfam" id="PF20260"/>
    </source>
</evidence>
<evidence type="ECO:0000256" key="4">
    <source>
        <dbReference type="ARBA" id="ARBA00013673"/>
    </source>
</evidence>
<dbReference type="InterPro" id="IPR046886">
    <property type="entry name" value="RsmE_MTase_dom"/>
</dbReference>
<keyword evidence="7 12" id="KW-0489">Methyltransferase</keyword>
<dbReference type="PANTHER" id="PTHR30027:SF3">
    <property type="entry name" value="16S RRNA (URACIL(1498)-N(3))-METHYLTRANSFERASE"/>
    <property type="match status" value="1"/>
</dbReference>
<comment type="catalytic activity">
    <reaction evidence="11 12">
        <text>uridine(1498) in 16S rRNA + S-adenosyl-L-methionine = N(3)-methyluridine(1498) in 16S rRNA + S-adenosyl-L-homocysteine + H(+)</text>
        <dbReference type="Rhea" id="RHEA:42920"/>
        <dbReference type="Rhea" id="RHEA-COMP:10283"/>
        <dbReference type="Rhea" id="RHEA-COMP:10284"/>
        <dbReference type="ChEBI" id="CHEBI:15378"/>
        <dbReference type="ChEBI" id="CHEBI:57856"/>
        <dbReference type="ChEBI" id="CHEBI:59789"/>
        <dbReference type="ChEBI" id="CHEBI:65315"/>
        <dbReference type="ChEBI" id="CHEBI:74502"/>
        <dbReference type="EC" id="2.1.1.193"/>
    </reaction>
</comment>
<dbReference type="GO" id="GO:0070042">
    <property type="term" value="F:rRNA (uridine-N3-)-methyltransferase activity"/>
    <property type="evidence" value="ECO:0007669"/>
    <property type="project" value="TreeGrafter"/>
</dbReference>
<evidence type="ECO:0000256" key="12">
    <source>
        <dbReference type="PIRNR" id="PIRNR015601"/>
    </source>
</evidence>
<dbReference type="SUPFAM" id="SSF75217">
    <property type="entry name" value="alpha/beta knot"/>
    <property type="match status" value="1"/>
</dbReference>
<dbReference type="CDD" id="cd18084">
    <property type="entry name" value="RsmE-like"/>
    <property type="match status" value="1"/>
</dbReference>
<comment type="caution">
    <text evidence="15">The sequence shown here is derived from an EMBL/GenBank/DDBJ whole genome shotgun (WGS) entry which is preliminary data.</text>
</comment>
<evidence type="ECO:0000256" key="11">
    <source>
        <dbReference type="ARBA" id="ARBA00047944"/>
    </source>
</evidence>
<dbReference type="Pfam" id="PF04452">
    <property type="entry name" value="Methyltrans_RNA"/>
    <property type="match status" value="1"/>
</dbReference>
<dbReference type="AlphaFoldDB" id="A0A147K7Q3"/>
<dbReference type="InterPro" id="IPR029026">
    <property type="entry name" value="tRNA_m1G_MTases_N"/>
</dbReference>
<dbReference type="NCBIfam" id="NF008691">
    <property type="entry name" value="PRK11713.1-4"/>
    <property type="match status" value="1"/>
</dbReference>
<evidence type="ECO:0000256" key="9">
    <source>
        <dbReference type="ARBA" id="ARBA00022691"/>
    </source>
</evidence>
<accession>A0A147K7Q3</accession>
<dbReference type="GO" id="GO:0070475">
    <property type="term" value="P:rRNA base methylation"/>
    <property type="evidence" value="ECO:0007669"/>
    <property type="project" value="TreeGrafter"/>
</dbReference>
<dbReference type="NCBIfam" id="TIGR00046">
    <property type="entry name" value="RsmE family RNA methyltransferase"/>
    <property type="match status" value="1"/>
</dbReference>
<name>A0A147K7Q3_9BACI</name>